<organism evidence="2 3">
    <name type="scientific">Phascolomyces articulosus</name>
    <dbReference type="NCBI Taxonomy" id="60185"/>
    <lineage>
        <taxon>Eukaryota</taxon>
        <taxon>Fungi</taxon>
        <taxon>Fungi incertae sedis</taxon>
        <taxon>Mucoromycota</taxon>
        <taxon>Mucoromycotina</taxon>
        <taxon>Mucoromycetes</taxon>
        <taxon>Mucorales</taxon>
        <taxon>Lichtheimiaceae</taxon>
        <taxon>Phascolomyces</taxon>
    </lineage>
</organism>
<dbReference type="AlphaFoldDB" id="A0AAD5JXZ3"/>
<comment type="caution">
    <text evidence="2">The sequence shown here is derived from an EMBL/GenBank/DDBJ whole genome shotgun (WGS) entry which is preliminary data.</text>
</comment>
<protein>
    <submittedName>
        <fullName evidence="2">Uncharacterized protein</fullName>
    </submittedName>
</protein>
<gene>
    <name evidence="2" type="ORF">BDA99DRAFT_268707</name>
</gene>
<feature type="region of interest" description="Disordered" evidence="1">
    <location>
        <begin position="1"/>
        <end position="53"/>
    </location>
</feature>
<name>A0AAD5JXZ3_9FUNG</name>
<evidence type="ECO:0000313" key="3">
    <source>
        <dbReference type="Proteomes" id="UP001209540"/>
    </source>
</evidence>
<proteinExistence type="predicted"/>
<evidence type="ECO:0000313" key="2">
    <source>
        <dbReference type="EMBL" id="KAI9246082.1"/>
    </source>
</evidence>
<sequence length="149" mass="16410">MNYHSTSKSTSTGPSSSSNSTHYHNNTGRPLLTSNSSSSTSITTSSMATSTTTTKKVLDTPFTNHASYQQHSSPSVHVYSYQGQLHYHGHVYQKGDQFTVVDANSGRYNAKLLSATETEVHIQRTDGSKTKLPFIQMSRGKYSIYPKHS</sequence>
<evidence type="ECO:0000256" key="1">
    <source>
        <dbReference type="SAM" id="MobiDB-lite"/>
    </source>
</evidence>
<reference evidence="2" key="2">
    <citation type="submission" date="2023-02" db="EMBL/GenBank/DDBJ databases">
        <authorList>
            <consortium name="DOE Joint Genome Institute"/>
            <person name="Mondo S.J."/>
            <person name="Chang Y."/>
            <person name="Wang Y."/>
            <person name="Ahrendt S."/>
            <person name="Andreopoulos W."/>
            <person name="Barry K."/>
            <person name="Beard J."/>
            <person name="Benny G.L."/>
            <person name="Blankenship S."/>
            <person name="Bonito G."/>
            <person name="Cuomo C."/>
            <person name="Desiro A."/>
            <person name="Gervers K.A."/>
            <person name="Hundley H."/>
            <person name="Kuo A."/>
            <person name="LaButti K."/>
            <person name="Lang B.F."/>
            <person name="Lipzen A."/>
            <person name="O'Donnell K."/>
            <person name="Pangilinan J."/>
            <person name="Reynolds N."/>
            <person name="Sandor L."/>
            <person name="Smith M.W."/>
            <person name="Tsang A."/>
            <person name="Grigoriev I.V."/>
            <person name="Stajich J.E."/>
            <person name="Spatafora J.W."/>
        </authorList>
    </citation>
    <scope>NUCLEOTIDE SEQUENCE</scope>
    <source>
        <strain evidence="2">RSA 2281</strain>
    </source>
</reference>
<dbReference type="Proteomes" id="UP001209540">
    <property type="component" value="Unassembled WGS sequence"/>
</dbReference>
<dbReference type="EMBL" id="JAIXMP010000048">
    <property type="protein sequence ID" value="KAI9246082.1"/>
    <property type="molecule type" value="Genomic_DNA"/>
</dbReference>
<reference evidence="2" key="1">
    <citation type="journal article" date="2022" name="IScience">
        <title>Evolution of zygomycete secretomes and the origins of terrestrial fungal ecologies.</title>
        <authorList>
            <person name="Chang Y."/>
            <person name="Wang Y."/>
            <person name="Mondo S."/>
            <person name="Ahrendt S."/>
            <person name="Andreopoulos W."/>
            <person name="Barry K."/>
            <person name="Beard J."/>
            <person name="Benny G.L."/>
            <person name="Blankenship S."/>
            <person name="Bonito G."/>
            <person name="Cuomo C."/>
            <person name="Desiro A."/>
            <person name="Gervers K.A."/>
            <person name="Hundley H."/>
            <person name="Kuo A."/>
            <person name="LaButti K."/>
            <person name="Lang B.F."/>
            <person name="Lipzen A."/>
            <person name="O'Donnell K."/>
            <person name="Pangilinan J."/>
            <person name="Reynolds N."/>
            <person name="Sandor L."/>
            <person name="Smith M.E."/>
            <person name="Tsang A."/>
            <person name="Grigoriev I.V."/>
            <person name="Stajich J.E."/>
            <person name="Spatafora J.W."/>
        </authorList>
    </citation>
    <scope>NUCLEOTIDE SEQUENCE</scope>
    <source>
        <strain evidence="2">RSA 2281</strain>
    </source>
</reference>
<accession>A0AAD5JXZ3</accession>
<keyword evidence="3" id="KW-1185">Reference proteome</keyword>